<keyword evidence="2" id="KW-1185">Reference proteome</keyword>
<dbReference type="Proteomes" id="UP000268908">
    <property type="component" value="Unassembled WGS sequence"/>
</dbReference>
<comment type="caution">
    <text evidence="1">The sequence shown here is derived from an EMBL/GenBank/DDBJ whole genome shotgun (WGS) entry which is preliminary data.</text>
</comment>
<sequence length="170" mass="18406">MNPRLDLELLLRRHGWRLYATAALAAALCVAAAGVGWSRVAPPATVPATDGNRQIEDRLRAFRNVLIPRQELDARQRGVLDEATRHGLTLGRIDYSFEGNAAGRFGVATLQMPVRGAYADFRGFLAAVLAGQPAIALDDLAIERGNGQGGIEARLRLAFHTEPQTGEVRP</sequence>
<gene>
    <name evidence="1" type="ORF">DFR35_2145</name>
</gene>
<protein>
    <recommendedName>
        <fullName evidence="3">Type II secretion system (T2SS) protein M subtype b</fullName>
    </recommendedName>
</protein>
<organism evidence="1 2">
    <name type="scientific">Sulfurisoma sediminicola</name>
    <dbReference type="NCBI Taxonomy" id="1381557"/>
    <lineage>
        <taxon>Bacteria</taxon>
        <taxon>Pseudomonadati</taxon>
        <taxon>Pseudomonadota</taxon>
        <taxon>Betaproteobacteria</taxon>
        <taxon>Nitrosomonadales</taxon>
        <taxon>Sterolibacteriaceae</taxon>
        <taxon>Sulfurisoma</taxon>
    </lineage>
</organism>
<dbReference type="AlphaFoldDB" id="A0A497XC79"/>
<proteinExistence type="predicted"/>
<accession>A0A497XC79</accession>
<reference evidence="1 2" key="1">
    <citation type="submission" date="2018-10" db="EMBL/GenBank/DDBJ databases">
        <title>Genomic Encyclopedia of Type Strains, Phase IV (KMG-IV): sequencing the most valuable type-strain genomes for metagenomic binning, comparative biology and taxonomic classification.</title>
        <authorList>
            <person name="Goeker M."/>
        </authorList>
    </citation>
    <scope>NUCLEOTIDE SEQUENCE [LARGE SCALE GENOMIC DNA]</scope>
    <source>
        <strain evidence="1 2">DSM 26916</strain>
    </source>
</reference>
<dbReference type="EMBL" id="RCCI01000006">
    <property type="protein sequence ID" value="RLJ63521.1"/>
    <property type="molecule type" value="Genomic_DNA"/>
</dbReference>
<evidence type="ECO:0000313" key="1">
    <source>
        <dbReference type="EMBL" id="RLJ63521.1"/>
    </source>
</evidence>
<dbReference type="RefSeq" id="WP_121242339.1">
    <property type="nucleotide sequence ID" value="NZ_BHVV01000003.1"/>
</dbReference>
<name>A0A497XC79_9PROT</name>
<dbReference type="OrthoDB" id="9096701at2"/>
<evidence type="ECO:0000313" key="2">
    <source>
        <dbReference type="Proteomes" id="UP000268908"/>
    </source>
</evidence>
<evidence type="ECO:0008006" key="3">
    <source>
        <dbReference type="Google" id="ProtNLM"/>
    </source>
</evidence>